<dbReference type="PROSITE" id="PS50089">
    <property type="entry name" value="ZF_RING_2"/>
    <property type="match status" value="1"/>
</dbReference>
<dbReference type="Pfam" id="PF13639">
    <property type="entry name" value="zf-RING_2"/>
    <property type="match status" value="1"/>
</dbReference>
<dbReference type="InterPro" id="IPR013083">
    <property type="entry name" value="Znf_RING/FYVE/PHD"/>
</dbReference>
<proteinExistence type="predicted"/>
<evidence type="ECO:0000313" key="2">
    <source>
        <dbReference type="EMBL" id="SVA44599.1"/>
    </source>
</evidence>
<dbReference type="Gene3D" id="3.30.40.10">
    <property type="entry name" value="Zinc/RING finger domain, C3HC4 (zinc finger)"/>
    <property type="match status" value="1"/>
</dbReference>
<gene>
    <name evidence="2" type="ORF">METZ01_LOCUS97453</name>
</gene>
<dbReference type="SMART" id="SM00184">
    <property type="entry name" value="RING"/>
    <property type="match status" value="1"/>
</dbReference>
<sequence>MVKITPKCTIKTCSICLEQIKSSEKIRLDCCHHDFHLKCLWKWQIIKNNCPLCRHTDKSKYRPINDLFLGIKLMLLK</sequence>
<protein>
    <recommendedName>
        <fullName evidence="1">RING-type domain-containing protein</fullName>
    </recommendedName>
</protein>
<dbReference type="InterPro" id="IPR001841">
    <property type="entry name" value="Znf_RING"/>
</dbReference>
<accession>A0A381VWC9</accession>
<name>A0A381VWC9_9ZZZZ</name>
<feature type="domain" description="RING-type" evidence="1">
    <location>
        <begin position="13"/>
        <end position="54"/>
    </location>
</feature>
<organism evidence="2">
    <name type="scientific">marine metagenome</name>
    <dbReference type="NCBI Taxonomy" id="408172"/>
    <lineage>
        <taxon>unclassified sequences</taxon>
        <taxon>metagenomes</taxon>
        <taxon>ecological metagenomes</taxon>
    </lineage>
</organism>
<dbReference type="EMBL" id="UINC01009986">
    <property type="protein sequence ID" value="SVA44599.1"/>
    <property type="molecule type" value="Genomic_DNA"/>
</dbReference>
<dbReference type="SUPFAM" id="SSF57850">
    <property type="entry name" value="RING/U-box"/>
    <property type="match status" value="1"/>
</dbReference>
<dbReference type="AlphaFoldDB" id="A0A381VWC9"/>
<evidence type="ECO:0000259" key="1">
    <source>
        <dbReference type="PROSITE" id="PS50089"/>
    </source>
</evidence>
<reference evidence="2" key="1">
    <citation type="submission" date="2018-05" db="EMBL/GenBank/DDBJ databases">
        <authorList>
            <person name="Lanie J.A."/>
            <person name="Ng W.-L."/>
            <person name="Kazmierczak K.M."/>
            <person name="Andrzejewski T.M."/>
            <person name="Davidsen T.M."/>
            <person name="Wayne K.J."/>
            <person name="Tettelin H."/>
            <person name="Glass J.I."/>
            <person name="Rusch D."/>
            <person name="Podicherti R."/>
            <person name="Tsui H.-C.T."/>
            <person name="Winkler M.E."/>
        </authorList>
    </citation>
    <scope>NUCLEOTIDE SEQUENCE</scope>
</reference>